<feature type="transmembrane region" description="Helical" evidence="1">
    <location>
        <begin position="181"/>
        <end position="203"/>
    </location>
</feature>
<dbReference type="Proteomes" id="UP000228859">
    <property type="component" value="Unassembled WGS sequence"/>
</dbReference>
<proteinExistence type="predicted"/>
<evidence type="ECO:0000313" key="3">
    <source>
        <dbReference type="Proteomes" id="UP000228859"/>
    </source>
</evidence>
<organism evidence="2 3">
    <name type="scientific">Sulfuricurvum kujiense</name>
    <dbReference type="NCBI Taxonomy" id="148813"/>
    <lineage>
        <taxon>Bacteria</taxon>
        <taxon>Pseudomonadati</taxon>
        <taxon>Campylobacterota</taxon>
        <taxon>Epsilonproteobacteria</taxon>
        <taxon>Campylobacterales</taxon>
        <taxon>Sulfurimonadaceae</taxon>
        <taxon>Sulfuricurvum</taxon>
    </lineage>
</organism>
<dbReference type="RefSeq" id="WP_294896634.1">
    <property type="nucleotide sequence ID" value="NZ_DLUI01000003.1"/>
</dbReference>
<sequence>MMNKKFFTYYQYIGPIVLTPLSFWLWWHTYDGNITLTLIAWLIPVLFAYIVPGIGTNVLNVWEFNTKYRLGRFRPHHGFVFGSATSSLAWLCHTHMAVNMVDVLQTAFILASVLGFWNVIYDIKAIKAGILVVYNQPWADGKDAEAITMDYAPIFFAGFGLVYGFGLGVAELLYVKGFMNTTFSILYIIFLLGISIAIPVILYRKHSLRKHGHYGCKPIKK</sequence>
<name>A0A2D3WKH7_9BACT</name>
<comment type="caution">
    <text evidence="2">The sequence shown here is derived from an EMBL/GenBank/DDBJ whole genome shotgun (WGS) entry which is preliminary data.</text>
</comment>
<evidence type="ECO:0000313" key="2">
    <source>
        <dbReference type="EMBL" id="DAB39540.1"/>
    </source>
</evidence>
<keyword evidence="1" id="KW-0472">Membrane</keyword>
<dbReference type="AlphaFoldDB" id="A0A2D3WKH7"/>
<feature type="transmembrane region" description="Helical" evidence="1">
    <location>
        <begin position="7"/>
        <end position="27"/>
    </location>
</feature>
<dbReference type="EMBL" id="DLUI01000003">
    <property type="protein sequence ID" value="DAB39540.1"/>
    <property type="molecule type" value="Genomic_DNA"/>
</dbReference>
<feature type="transmembrane region" description="Helical" evidence="1">
    <location>
        <begin position="79"/>
        <end position="97"/>
    </location>
</feature>
<feature type="transmembrane region" description="Helical" evidence="1">
    <location>
        <begin position="103"/>
        <end position="121"/>
    </location>
</feature>
<keyword evidence="1" id="KW-0812">Transmembrane</keyword>
<keyword evidence="1" id="KW-1133">Transmembrane helix</keyword>
<reference evidence="2 3" key="1">
    <citation type="journal article" date="2017" name="Front. Microbiol.">
        <title>Comparative Genomic Analysis of the Class Epsilonproteobacteria and Proposed Reclassification to Epsilonbacteraeota (phyl. nov.).</title>
        <authorList>
            <person name="Waite D.W."/>
            <person name="Vanwonterghem I."/>
            <person name="Rinke C."/>
            <person name="Parks D.H."/>
            <person name="Zhang Y."/>
            <person name="Takai K."/>
            <person name="Sievert S.M."/>
            <person name="Simon J."/>
            <person name="Campbell B.J."/>
            <person name="Hanson T.E."/>
            <person name="Woyke T."/>
            <person name="Klotz M.G."/>
            <person name="Hugenholtz P."/>
        </authorList>
    </citation>
    <scope>NUCLEOTIDE SEQUENCE [LARGE SCALE GENOMIC DNA]</scope>
    <source>
        <strain evidence="2">UBA12443</strain>
    </source>
</reference>
<protein>
    <submittedName>
        <fullName evidence="2">Uncharacterized protein</fullName>
    </submittedName>
</protein>
<feature type="transmembrane region" description="Helical" evidence="1">
    <location>
        <begin position="151"/>
        <end position="175"/>
    </location>
</feature>
<feature type="transmembrane region" description="Helical" evidence="1">
    <location>
        <begin position="39"/>
        <end position="59"/>
    </location>
</feature>
<evidence type="ECO:0000256" key="1">
    <source>
        <dbReference type="SAM" id="Phobius"/>
    </source>
</evidence>
<gene>
    <name evidence="2" type="ORF">CFH83_00205</name>
</gene>
<accession>A0A2D3WKH7</accession>